<reference evidence="2" key="1">
    <citation type="submission" date="2023-02" db="EMBL/GenBank/DDBJ databases">
        <title>Genome of toxic invasive species Heracleum sosnowskyi carries increased number of genes despite the absence of recent whole-genome duplications.</title>
        <authorList>
            <person name="Schelkunov M."/>
            <person name="Shtratnikova V."/>
            <person name="Makarenko M."/>
            <person name="Klepikova A."/>
            <person name="Omelchenko D."/>
            <person name="Novikova G."/>
            <person name="Obukhova E."/>
            <person name="Bogdanov V."/>
            <person name="Penin A."/>
            <person name="Logacheva M."/>
        </authorList>
    </citation>
    <scope>NUCLEOTIDE SEQUENCE</scope>
    <source>
        <strain evidence="2">Hsosn_3</strain>
        <tissue evidence="2">Leaf</tissue>
    </source>
</reference>
<dbReference type="InterPro" id="IPR036691">
    <property type="entry name" value="Endo/exonu/phosph_ase_sf"/>
</dbReference>
<dbReference type="AlphaFoldDB" id="A0AAD8J891"/>
<reference evidence="2" key="2">
    <citation type="submission" date="2023-05" db="EMBL/GenBank/DDBJ databases">
        <authorList>
            <person name="Schelkunov M.I."/>
        </authorList>
    </citation>
    <scope>NUCLEOTIDE SEQUENCE</scope>
    <source>
        <strain evidence="2">Hsosn_3</strain>
        <tissue evidence="2">Leaf</tissue>
    </source>
</reference>
<dbReference type="GO" id="GO:0004439">
    <property type="term" value="F:phosphatidylinositol-4,5-bisphosphate 5-phosphatase activity"/>
    <property type="evidence" value="ECO:0007669"/>
    <property type="project" value="TreeGrafter"/>
</dbReference>
<keyword evidence="3" id="KW-1185">Reference proteome</keyword>
<accession>A0AAD8J891</accession>
<sequence length="133" mass="15017">MRLHLDHKDIYSGRTIGNKGGVGLRLRVYDRIMCFMNCHFATHLSSGFPWIIIRTEASRVVGPVQVADLDTMEQLVEGVPQTWWFEDNHDKEALPKTDSSKGSGSRKYGSTHQGSGIKQRGSQTDNDENKRIN</sequence>
<feature type="compositionally biased region" description="Polar residues" evidence="1">
    <location>
        <begin position="111"/>
        <end position="124"/>
    </location>
</feature>
<protein>
    <submittedName>
        <fullName evidence="2">Uncharacterized protein</fullName>
    </submittedName>
</protein>
<organism evidence="2 3">
    <name type="scientific">Heracleum sosnowskyi</name>
    <dbReference type="NCBI Taxonomy" id="360622"/>
    <lineage>
        <taxon>Eukaryota</taxon>
        <taxon>Viridiplantae</taxon>
        <taxon>Streptophyta</taxon>
        <taxon>Embryophyta</taxon>
        <taxon>Tracheophyta</taxon>
        <taxon>Spermatophyta</taxon>
        <taxon>Magnoliopsida</taxon>
        <taxon>eudicotyledons</taxon>
        <taxon>Gunneridae</taxon>
        <taxon>Pentapetalae</taxon>
        <taxon>asterids</taxon>
        <taxon>campanulids</taxon>
        <taxon>Apiales</taxon>
        <taxon>Apiaceae</taxon>
        <taxon>Apioideae</taxon>
        <taxon>apioid superclade</taxon>
        <taxon>Tordylieae</taxon>
        <taxon>Tordyliinae</taxon>
        <taxon>Heracleum</taxon>
    </lineage>
</organism>
<dbReference type="GO" id="GO:0046856">
    <property type="term" value="P:phosphatidylinositol dephosphorylation"/>
    <property type="evidence" value="ECO:0007669"/>
    <property type="project" value="InterPro"/>
</dbReference>
<feature type="compositionally biased region" description="Basic and acidic residues" evidence="1">
    <location>
        <begin position="87"/>
        <end position="99"/>
    </location>
</feature>
<feature type="region of interest" description="Disordered" evidence="1">
    <location>
        <begin position="87"/>
        <end position="133"/>
    </location>
</feature>
<name>A0AAD8J891_9APIA</name>
<feature type="compositionally biased region" description="Low complexity" evidence="1">
    <location>
        <begin position="100"/>
        <end position="110"/>
    </location>
</feature>
<gene>
    <name evidence="2" type="ORF">POM88_007600</name>
</gene>
<proteinExistence type="predicted"/>
<evidence type="ECO:0000313" key="2">
    <source>
        <dbReference type="EMBL" id="KAK1397737.1"/>
    </source>
</evidence>
<dbReference type="Proteomes" id="UP001237642">
    <property type="component" value="Unassembled WGS sequence"/>
</dbReference>
<dbReference type="InterPro" id="IPR046985">
    <property type="entry name" value="IP5"/>
</dbReference>
<evidence type="ECO:0000313" key="3">
    <source>
        <dbReference type="Proteomes" id="UP001237642"/>
    </source>
</evidence>
<dbReference type="EMBL" id="JAUIZM010000002">
    <property type="protein sequence ID" value="KAK1397737.1"/>
    <property type="molecule type" value="Genomic_DNA"/>
</dbReference>
<dbReference type="Gene3D" id="3.60.10.10">
    <property type="entry name" value="Endonuclease/exonuclease/phosphatase"/>
    <property type="match status" value="1"/>
</dbReference>
<evidence type="ECO:0000256" key="1">
    <source>
        <dbReference type="SAM" id="MobiDB-lite"/>
    </source>
</evidence>
<dbReference type="PANTHER" id="PTHR11200:SF261">
    <property type="entry name" value="TYPE I INOSITOL POLYPHOSPHATE 5-PHOSPHATASE 12"/>
    <property type="match status" value="1"/>
</dbReference>
<comment type="caution">
    <text evidence="2">The sequence shown here is derived from an EMBL/GenBank/DDBJ whole genome shotgun (WGS) entry which is preliminary data.</text>
</comment>
<dbReference type="PANTHER" id="PTHR11200">
    <property type="entry name" value="INOSITOL 5-PHOSPHATASE"/>
    <property type="match status" value="1"/>
</dbReference>